<protein>
    <recommendedName>
        <fullName evidence="1">Stage 0 sporulation protein A homolog</fullName>
    </recommendedName>
</protein>
<dbReference type="SMART" id="SM00448">
    <property type="entry name" value="REC"/>
    <property type="match status" value="1"/>
</dbReference>
<feature type="modified residue" description="4-aspartylphosphate" evidence="8">
    <location>
        <position position="51"/>
    </location>
</feature>
<proteinExistence type="predicted"/>
<dbReference type="GO" id="GO:0000976">
    <property type="term" value="F:transcription cis-regulatory region binding"/>
    <property type="evidence" value="ECO:0007669"/>
    <property type="project" value="TreeGrafter"/>
</dbReference>
<dbReference type="Gene3D" id="1.10.10.10">
    <property type="entry name" value="Winged helix-like DNA-binding domain superfamily/Winged helix DNA-binding domain"/>
    <property type="match status" value="1"/>
</dbReference>
<dbReference type="FunFam" id="1.10.10.10:FF:000005">
    <property type="entry name" value="Two-component system response regulator"/>
    <property type="match status" value="1"/>
</dbReference>
<dbReference type="InterPro" id="IPR039420">
    <property type="entry name" value="WalR-like"/>
</dbReference>
<dbReference type="Gene3D" id="6.10.250.690">
    <property type="match status" value="1"/>
</dbReference>
<dbReference type="InterPro" id="IPR011006">
    <property type="entry name" value="CheY-like_superfamily"/>
</dbReference>
<organism evidence="12 13">
    <name type="scientific">Candidatus Acutalibacter pullistercoris</name>
    <dbReference type="NCBI Taxonomy" id="2838418"/>
    <lineage>
        <taxon>Bacteria</taxon>
        <taxon>Bacillati</taxon>
        <taxon>Bacillota</taxon>
        <taxon>Clostridia</taxon>
        <taxon>Eubacteriales</taxon>
        <taxon>Acutalibacteraceae</taxon>
        <taxon>Acutalibacter</taxon>
    </lineage>
</organism>
<reference evidence="12" key="1">
    <citation type="journal article" date="2021" name="PeerJ">
        <title>Extensive microbial diversity within the chicken gut microbiome revealed by metagenomics and culture.</title>
        <authorList>
            <person name="Gilroy R."/>
            <person name="Ravi A."/>
            <person name="Getino M."/>
            <person name="Pursley I."/>
            <person name="Horton D.L."/>
            <person name="Alikhan N.F."/>
            <person name="Baker D."/>
            <person name="Gharbi K."/>
            <person name="Hall N."/>
            <person name="Watson M."/>
            <person name="Adriaenssens E.M."/>
            <person name="Foster-Nyarko E."/>
            <person name="Jarju S."/>
            <person name="Secka A."/>
            <person name="Antonio M."/>
            <person name="Oren A."/>
            <person name="Chaudhuri R.R."/>
            <person name="La Ragione R."/>
            <person name="Hildebrand F."/>
            <person name="Pallen M.J."/>
        </authorList>
    </citation>
    <scope>NUCLEOTIDE SEQUENCE</scope>
    <source>
        <strain evidence="12">1282</strain>
    </source>
</reference>
<dbReference type="PROSITE" id="PS51755">
    <property type="entry name" value="OMPR_PHOB"/>
    <property type="match status" value="1"/>
</dbReference>
<name>A0A9D2BZG2_9FIRM</name>
<comment type="function">
    <text evidence="7">May play the central regulatory role in sporulation. It may be an element of the effector pathway responsible for the activation of sporulation genes in response to nutritional stress. Spo0A may act in concert with spo0H (a sigma factor) to control the expression of some genes that are critical to the sporulation process.</text>
</comment>
<evidence type="ECO:0000313" key="12">
    <source>
        <dbReference type="EMBL" id="HIY26093.1"/>
    </source>
</evidence>
<evidence type="ECO:0000259" key="10">
    <source>
        <dbReference type="PROSITE" id="PS50110"/>
    </source>
</evidence>
<dbReference type="GO" id="GO:0005829">
    <property type="term" value="C:cytosol"/>
    <property type="evidence" value="ECO:0007669"/>
    <property type="project" value="TreeGrafter"/>
</dbReference>
<dbReference type="CDD" id="cd17625">
    <property type="entry name" value="REC_OmpR_DrrD-like"/>
    <property type="match status" value="1"/>
</dbReference>
<keyword evidence="6" id="KW-0804">Transcription</keyword>
<keyword evidence="5 9" id="KW-0238">DNA-binding</keyword>
<evidence type="ECO:0000259" key="11">
    <source>
        <dbReference type="PROSITE" id="PS51755"/>
    </source>
</evidence>
<feature type="domain" description="OmpR/PhoB-type" evidence="11">
    <location>
        <begin position="124"/>
        <end position="222"/>
    </location>
</feature>
<dbReference type="InterPro" id="IPR001867">
    <property type="entry name" value="OmpR/PhoB-type_DNA-bd"/>
</dbReference>
<reference evidence="12" key="2">
    <citation type="submission" date="2021-04" db="EMBL/GenBank/DDBJ databases">
        <authorList>
            <person name="Gilroy R."/>
        </authorList>
    </citation>
    <scope>NUCLEOTIDE SEQUENCE</scope>
    <source>
        <strain evidence="12">1282</strain>
    </source>
</reference>
<evidence type="ECO:0000256" key="6">
    <source>
        <dbReference type="ARBA" id="ARBA00023163"/>
    </source>
</evidence>
<dbReference type="PROSITE" id="PS50110">
    <property type="entry name" value="RESPONSE_REGULATORY"/>
    <property type="match status" value="1"/>
</dbReference>
<dbReference type="Pfam" id="PF00072">
    <property type="entry name" value="Response_reg"/>
    <property type="match status" value="1"/>
</dbReference>
<dbReference type="InterPro" id="IPR036388">
    <property type="entry name" value="WH-like_DNA-bd_sf"/>
</dbReference>
<dbReference type="EMBL" id="DXDU01000048">
    <property type="protein sequence ID" value="HIY26093.1"/>
    <property type="molecule type" value="Genomic_DNA"/>
</dbReference>
<evidence type="ECO:0000256" key="2">
    <source>
        <dbReference type="ARBA" id="ARBA00022553"/>
    </source>
</evidence>
<accession>A0A9D2BZG2</accession>
<feature type="domain" description="Response regulatory" evidence="10">
    <location>
        <begin position="2"/>
        <end position="116"/>
    </location>
</feature>
<evidence type="ECO:0000256" key="1">
    <source>
        <dbReference type="ARBA" id="ARBA00018672"/>
    </source>
</evidence>
<evidence type="ECO:0000256" key="3">
    <source>
        <dbReference type="ARBA" id="ARBA00023012"/>
    </source>
</evidence>
<evidence type="ECO:0000313" key="13">
    <source>
        <dbReference type="Proteomes" id="UP000823915"/>
    </source>
</evidence>
<keyword evidence="4" id="KW-0805">Transcription regulation</keyword>
<dbReference type="InterPro" id="IPR001789">
    <property type="entry name" value="Sig_transdc_resp-reg_receiver"/>
</dbReference>
<evidence type="ECO:0000256" key="4">
    <source>
        <dbReference type="ARBA" id="ARBA00023015"/>
    </source>
</evidence>
<dbReference type="GO" id="GO:0006355">
    <property type="term" value="P:regulation of DNA-templated transcription"/>
    <property type="evidence" value="ECO:0007669"/>
    <property type="project" value="InterPro"/>
</dbReference>
<evidence type="ECO:0000256" key="9">
    <source>
        <dbReference type="PROSITE-ProRule" id="PRU01091"/>
    </source>
</evidence>
<feature type="DNA-binding region" description="OmpR/PhoB-type" evidence="9">
    <location>
        <begin position="124"/>
        <end position="222"/>
    </location>
</feature>
<dbReference type="FunFam" id="3.40.50.2300:FF:000002">
    <property type="entry name" value="DNA-binding response regulator PhoP"/>
    <property type="match status" value="1"/>
</dbReference>
<dbReference type="SUPFAM" id="SSF52172">
    <property type="entry name" value="CheY-like"/>
    <property type="match status" value="1"/>
</dbReference>
<dbReference type="CDD" id="cd00383">
    <property type="entry name" value="trans_reg_C"/>
    <property type="match status" value="1"/>
</dbReference>
<dbReference type="SMART" id="SM00862">
    <property type="entry name" value="Trans_reg_C"/>
    <property type="match status" value="1"/>
</dbReference>
<keyword evidence="2 8" id="KW-0597">Phosphoprotein</keyword>
<evidence type="ECO:0000256" key="7">
    <source>
        <dbReference type="ARBA" id="ARBA00024867"/>
    </source>
</evidence>
<dbReference type="Pfam" id="PF00486">
    <property type="entry name" value="Trans_reg_C"/>
    <property type="match status" value="1"/>
</dbReference>
<dbReference type="PANTHER" id="PTHR48111:SF22">
    <property type="entry name" value="REGULATOR OF RPOS"/>
    <property type="match status" value="1"/>
</dbReference>
<gene>
    <name evidence="12" type="ORF">H9838_02855</name>
</gene>
<evidence type="ECO:0000256" key="5">
    <source>
        <dbReference type="ARBA" id="ARBA00023125"/>
    </source>
</evidence>
<dbReference type="Gene3D" id="3.40.50.2300">
    <property type="match status" value="1"/>
</dbReference>
<sequence>MRILVVEDQRDLNRLMVKTLQKEGYAVDGCFDGEEALLHLEGAEYDGVILDVMLPKKDGYQVLGELRRRGLDLPVLFLTARDSVADRVKGLDAGADDYLVKPFDFQELLARIRAMTRKRTGSRTNQFTVGDVTVDTERRVVTKGGREIPLLAKEYAILEYMVRHKGAVLSREQMEDRIWNYQYAGSSNNIDVYLSRLRKKLEGDGGEKLIHTVRGVGWILRDPEGEGEKG</sequence>
<keyword evidence="3" id="KW-0902">Two-component regulatory system</keyword>
<evidence type="ECO:0000256" key="8">
    <source>
        <dbReference type="PROSITE-ProRule" id="PRU00169"/>
    </source>
</evidence>
<dbReference type="Proteomes" id="UP000823915">
    <property type="component" value="Unassembled WGS sequence"/>
</dbReference>
<dbReference type="AlphaFoldDB" id="A0A9D2BZG2"/>
<dbReference type="GO" id="GO:0000156">
    <property type="term" value="F:phosphorelay response regulator activity"/>
    <property type="evidence" value="ECO:0007669"/>
    <property type="project" value="TreeGrafter"/>
</dbReference>
<dbReference type="PANTHER" id="PTHR48111">
    <property type="entry name" value="REGULATOR OF RPOS"/>
    <property type="match status" value="1"/>
</dbReference>
<comment type="caution">
    <text evidence="12">The sequence shown here is derived from an EMBL/GenBank/DDBJ whole genome shotgun (WGS) entry which is preliminary data.</text>
</comment>
<dbReference type="GO" id="GO:0032993">
    <property type="term" value="C:protein-DNA complex"/>
    <property type="evidence" value="ECO:0007669"/>
    <property type="project" value="TreeGrafter"/>
</dbReference>